<feature type="chain" id="PRO_5001645875" evidence="1">
    <location>
        <begin position="18"/>
        <end position="98"/>
    </location>
</feature>
<dbReference type="OrthoDB" id="6332879at2759"/>
<sequence>MKFAIAFTIIAASVAFAAESAKNTAGLADASLAAQGCYWSGTAPLCEGSCEPVNSGWSRAAQTCINCNNRYHEVERSQCGDGNCCWGSSTKALCCPKL</sequence>
<reference evidence="3" key="1">
    <citation type="journal article" date="2014" name="Proc. Natl. Acad. Sci. U.S.A.">
        <title>Extensive sampling of basidiomycete genomes demonstrates inadequacy of the white-rot/brown-rot paradigm for wood decay fungi.</title>
        <authorList>
            <person name="Riley R."/>
            <person name="Salamov A.A."/>
            <person name="Brown D.W."/>
            <person name="Nagy L.G."/>
            <person name="Floudas D."/>
            <person name="Held B.W."/>
            <person name="Levasseur A."/>
            <person name="Lombard V."/>
            <person name="Morin E."/>
            <person name="Otillar R."/>
            <person name="Lindquist E.A."/>
            <person name="Sun H."/>
            <person name="LaButti K.M."/>
            <person name="Schmutz J."/>
            <person name="Jabbour D."/>
            <person name="Luo H."/>
            <person name="Baker S.E."/>
            <person name="Pisabarro A.G."/>
            <person name="Walton J.D."/>
            <person name="Blanchette R.A."/>
            <person name="Henrissat B."/>
            <person name="Martin F."/>
            <person name="Cullen D."/>
            <person name="Hibbett D.S."/>
            <person name="Grigoriev I.V."/>
        </authorList>
    </citation>
    <scope>NUCLEOTIDE SEQUENCE [LARGE SCALE GENOMIC DNA]</scope>
    <source>
        <strain evidence="3">CBS 339.88</strain>
    </source>
</reference>
<evidence type="ECO:0000313" key="3">
    <source>
        <dbReference type="Proteomes" id="UP000027222"/>
    </source>
</evidence>
<proteinExistence type="predicted"/>
<keyword evidence="1" id="KW-0732">Signal</keyword>
<protein>
    <submittedName>
        <fullName evidence="2">Uncharacterized protein</fullName>
    </submittedName>
</protein>
<keyword evidence="3" id="KW-1185">Reference proteome</keyword>
<dbReference type="HOGENOM" id="CLU_2606210_0_0_1"/>
<feature type="signal peptide" evidence="1">
    <location>
        <begin position="1"/>
        <end position="17"/>
    </location>
</feature>
<dbReference type="Proteomes" id="UP000027222">
    <property type="component" value="Unassembled WGS sequence"/>
</dbReference>
<organism evidence="2 3">
    <name type="scientific">Galerina marginata (strain CBS 339.88)</name>
    <dbReference type="NCBI Taxonomy" id="685588"/>
    <lineage>
        <taxon>Eukaryota</taxon>
        <taxon>Fungi</taxon>
        <taxon>Dikarya</taxon>
        <taxon>Basidiomycota</taxon>
        <taxon>Agaricomycotina</taxon>
        <taxon>Agaricomycetes</taxon>
        <taxon>Agaricomycetidae</taxon>
        <taxon>Agaricales</taxon>
        <taxon>Agaricineae</taxon>
        <taxon>Strophariaceae</taxon>
        <taxon>Galerina</taxon>
    </lineage>
</organism>
<gene>
    <name evidence="2" type="ORF">GALMADRAFT_254738</name>
</gene>
<name>A0A067SIG5_GALM3</name>
<dbReference type="AlphaFoldDB" id="A0A067SIG5"/>
<dbReference type="EMBL" id="KL142396">
    <property type="protein sequence ID" value="KDR70706.1"/>
    <property type="molecule type" value="Genomic_DNA"/>
</dbReference>
<evidence type="ECO:0000256" key="1">
    <source>
        <dbReference type="SAM" id="SignalP"/>
    </source>
</evidence>
<accession>A0A067SIG5</accession>
<evidence type="ECO:0000313" key="2">
    <source>
        <dbReference type="EMBL" id="KDR70706.1"/>
    </source>
</evidence>